<proteinExistence type="predicted"/>
<dbReference type="AlphaFoldDB" id="A0A6J6IB73"/>
<gene>
    <name evidence="1" type="ORF">UFOPK1939_00344</name>
</gene>
<sequence>MIPSGASICPGFFTCPESEYNVKPLDFSVPNLPNHSMPLAMMEGTLATDSTLLTTVGQAYKPATAGNGGRKRG</sequence>
<reference evidence="1" key="1">
    <citation type="submission" date="2020-05" db="EMBL/GenBank/DDBJ databases">
        <authorList>
            <person name="Chiriac C."/>
            <person name="Salcher M."/>
            <person name="Ghai R."/>
            <person name="Kavagutti S V."/>
        </authorList>
    </citation>
    <scope>NUCLEOTIDE SEQUENCE</scope>
</reference>
<name>A0A6J6IB73_9ZZZZ</name>
<organism evidence="1">
    <name type="scientific">freshwater metagenome</name>
    <dbReference type="NCBI Taxonomy" id="449393"/>
    <lineage>
        <taxon>unclassified sequences</taxon>
        <taxon>metagenomes</taxon>
        <taxon>ecological metagenomes</taxon>
    </lineage>
</organism>
<protein>
    <submittedName>
        <fullName evidence="1">Unannotated protein</fullName>
    </submittedName>
</protein>
<evidence type="ECO:0000313" key="1">
    <source>
        <dbReference type="EMBL" id="CAB4617968.1"/>
    </source>
</evidence>
<dbReference type="EMBL" id="CAEZVF010000032">
    <property type="protein sequence ID" value="CAB4617968.1"/>
    <property type="molecule type" value="Genomic_DNA"/>
</dbReference>
<accession>A0A6J6IB73</accession>